<name>A0A081PLT3_9SPHI</name>
<organism evidence="1 2">
    <name type="scientific">Pedobacter antarcticus 4BY</name>
    <dbReference type="NCBI Taxonomy" id="1358423"/>
    <lineage>
        <taxon>Bacteria</taxon>
        <taxon>Pseudomonadati</taxon>
        <taxon>Bacteroidota</taxon>
        <taxon>Sphingobacteriia</taxon>
        <taxon>Sphingobacteriales</taxon>
        <taxon>Sphingobacteriaceae</taxon>
        <taxon>Pedobacter</taxon>
    </lineage>
</organism>
<keyword evidence="2" id="KW-1185">Reference proteome</keyword>
<evidence type="ECO:0000313" key="2">
    <source>
        <dbReference type="Proteomes" id="UP000028007"/>
    </source>
</evidence>
<proteinExistence type="predicted"/>
<comment type="caution">
    <text evidence="1">The sequence shown here is derived from an EMBL/GenBank/DDBJ whole genome shotgun (WGS) entry which is preliminary data.</text>
</comment>
<evidence type="ECO:0000313" key="1">
    <source>
        <dbReference type="EMBL" id="KEQ31656.1"/>
    </source>
</evidence>
<dbReference type="AlphaFoldDB" id="A0A081PLT3"/>
<dbReference type="Proteomes" id="UP000028007">
    <property type="component" value="Unassembled WGS sequence"/>
</dbReference>
<protein>
    <submittedName>
        <fullName evidence="1">Uncharacterized protein</fullName>
    </submittedName>
</protein>
<dbReference type="EMBL" id="JNFF01000008">
    <property type="protein sequence ID" value="KEQ31656.1"/>
    <property type="molecule type" value="Genomic_DNA"/>
</dbReference>
<sequence length="387" mass="44677">MIKIGLENQSLFSAGSKNIPVTKIELLNVDTISATIVTEFSRINDVKMEVATVIGFFNGFFRNDHLHLKIANYAVSILDVNGEELLYAICSKSNAELLGKSNALDWLRTVYFQENTSDYRLQRAKLIISEIENGLRFAIKEVLMNVYGENWWLDKIDEKIRSSVDDVYLSQFGETISQGNILIDYTFTMHTKKNILVHWKEFSKFFISKRDFESQVEKLNLIRREEAHNRPITLLNIIDLEEIHQRLLAKLLDIYPSLTSMYMVENWRIKISSISLVRPKTDNFSERFSNETNDVVKIKLIIEHTENLISYINEVITLLNSIPVPPQKSGRHKTLVGLYETHRELEEEILVNIHGNKLAAAVAFQGKVASHDLIIKEFINDFLNQEI</sequence>
<accession>A0A081PLT3</accession>
<gene>
    <name evidence="1" type="ORF">N180_15575</name>
</gene>
<reference evidence="1 2" key="1">
    <citation type="journal article" date="1992" name="Int. J. Syst. Bacteriol.">
        <title>Sphingobacterium antarcticus sp. nov. a Psychrotrophic Bacterium from the Soils of Schirmacher Oasis, Antarctica.</title>
        <authorList>
            <person name="Shivaji S."/>
            <person name="Ray M.K."/>
            <person name="Rao N.S."/>
            <person name="Saiserr L."/>
            <person name="Jagannadham M.V."/>
            <person name="Kumar G.S."/>
            <person name="Reddy G."/>
            <person name="Bhargava P.M."/>
        </authorList>
    </citation>
    <scope>NUCLEOTIDE SEQUENCE [LARGE SCALE GENOMIC DNA]</scope>
    <source>
        <strain evidence="1 2">4BY</strain>
    </source>
</reference>